<comment type="catalytic activity">
    <reaction evidence="5">
        <text>XMP + diphosphate = xanthine + 5-phospho-alpha-D-ribose 1-diphosphate</text>
        <dbReference type="Rhea" id="RHEA:10800"/>
        <dbReference type="ChEBI" id="CHEBI:17712"/>
        <dbReference type="ChEBI" id="CHEBI:33019"/>
        <dbReference type="ChEBI" id="CHEBI:57464"/>
        <dbReference type="ChEBI" id="CHEBI:58017"/>
        <dbReference type="EC" id="2.4.2.22"/>
    </reaction>
</comment>
<comment type="subcellular location">
    <subcellularLocation>
        <location evidence="5">Cytoplasm</location>
    </subcellularLocation>
</comment>
<dbReference type="SUPFAM" id="SSF53271">
    <property type="entry name" value="PRTase-like"/>
    <property type="match status" value="1"/>
</dbReference>
<evidence type="ECO:0000256" key="5">
    <source>
        <dbReference type="HAMAP-Rule" id="MF_01184"/>
    </source>
</evidence>
<sequence length="191" mass="21056">MKELEDAIKNKGQVLPGNILKVNSFLNHQIDPTLMYEIGKEFVKRFADDNITKVITVESSGIAPAVMTGLVLGVPVIFARKKKPSTLNDAAYSADVYSYTKQKTNRIFIEKKFISPNDNVLIIDDFLANGEATKGMIKIVEAAQAHLVGVGIVIEKSFQPGADWITNHGIHLESLARIASLNNNEVTFKKD</sequence>
<accession>A0AAE6P111</accession>
<evidence type="ECO:0000313" key="8">
    <source>
        <dbReference type="Proteomes" id="UP000327194"/>
    </source>
</evidence>
<dbReference type="InterPro" id="IPR000836">
    <property type="entry name" value="PRTase_dom"/>
</dbReference>
<keyword evidence="3 5" id="KW-0808">Transferase</keyword>
<evidence type="ECO:0000256" key="3">
    <source>
        <dbReference type="ARBA" id="ARBA00022679"/>
    </source>
</evidence>
<dbReference type="EC" id="2.4.2.22" evidence="5 6"/>
<gene>
    <name evidence="5" type="primary">xpt</name>
    <name evidence="7" type="ORF">LF543_01860</name>
</gene>
<reference evidence="7 8" key="1">
    <citation type="submission" date="2019-10" db="EMBL/GenBank/DDBJ databases">
        <title>Genome sequencing of Lactobacillus fructivorans.</title>
        <authorList>
            <person name="Kim K."/>
        </authorList>
    </citation>
    <scope>NUCLEOTIDE SEQUENCE [LARGE SCALE GENOMIC DNA]</scope>
    <source>
        <strain evidence="7 8">LF543</strain>
    </source>
</reference>
<feature type="binding site" evidence="5">
    <location>
        <position position="20"/>
    </location>
    <ligand>
        <name>xanthine</name>
        <dbReference type="ChEBI" id="CHEBI:17712"/>
    </ligand>
</feature>
<dbReference type="PANTHER" id="PTHR43864">
    <property type="entry name" value="HYPOXANTHINE/GUANINE PHOSPHORIBOSYLTRANSFERASE"/>
    <property type="match status" value="1"/>
</dbReference>
<dbReference type="EMBL" id="CP045562">
    <property type="protein sequence ID" value="QFX92387.1"/>
    <property type="molecule type" value="Genomic_DNA"/>
</dbReference>
<keyword evidence="4 5" id="KW-0660">Purine salvage</keyword>
<evidence type="ECO:0000256" key="1">
    <source>
        <dbReference type="ARBA" id="ARBA00022490"/>
    </source>
</evidence>
<dbReference type="HAMAP" id="MF_01184">
    <property type="entry name" value="XPRTase"/>
    <property type="match status" value="1"/>
</dbReference>
<dbReference type="KEGG" id="lfv:LF543_01860"/>
<dbReference type="InterPro" id="IPR029057">
    <property type="entry name" value="PRTase-like"/>
</dbReference>
<proteinExistence type="inferred from homology"/>
<keyword evidence="1 5" id="KW-0963">Cytoplasm</keyword>
<evidence type="ECO:0000256" key="6">
    <source>
        <dbReference type="NCBIfam" id="TIGR01744"/>
    </source>
</evidence>
<evidence type="ECO:0000256" key="4">
    <source>
        <dbReference type="ARBA" id="ARBA00022726"/>
    </source>
</evidence>
<dbReference type="NCBIfam" id="NF006671">
    <property type="entry name" value="PRK09219.1"/>
    <property type="match status" value="1"/>
</dbReference>
<dbReference type="GO" id="GO:0000310">
    <property type="term" value="F:xanthine phosphoribosyltransferase activity"/>
    <property type="evidence" value="ECO:0007669"/>
    <property type="project" value="UniProtKB-UniRule"/>
</dbReference>
<name>A0AAE6P111_9LACO</name>
<dbReference type="NCBIfam" id="TIGR01744">
    <property type="entry name" value="XPRTase"/>
    <property type="match status" value="1"/>
</dbReference>
<dbReference type="InterPro" id="IPR010079">
    <property type="entry name" value="Xanthine_PRibTrfase"/>
</dbReference>
<evidence type="ECO:0000313" key="7">
    <source>
        <dbReference type="EMBL" id="QFX92387.1"/>
    </source>
</evidence>
<keyword evidence="2 5" id="KW-0328">Glycosyltransferase</keyword>
<dbReference type="GO" id="GO:0006166">
    <property type="term" value="P:purine ribonucleoside salvage"/>
    <property type="evidence" value="ECO:0007669"/>
    <property type="project" value="UniProtKB-KW"/>
</dbReference>
<dbReference type="GO" id="GO:0032265">
    <property type="term" value="P:XMP salvage"/>
    <property type="evidence" value="ECO:0007669"/>
    <property type="project" value="UniProtKB-UniRule"/>
</dbReference>
<comment type="function">
    <text evidence="5">Converts the preformed base xanthine, a product of nucleic acid breakdown, to xanthosine 5'-monophosphate (XMP), so it can be reused for RNA or DNA synthesis.</text>
</comment>
<dbReference type="AlphaFoldDB" id="A0AAE6P111"/>
<dbReference type="RefSeq" id="WP_010022702.1">
    <property type="nucleotide sequence ID" value="NZ_AZDS01000005.1"/>
</dbReference>
<feature type="binding site" evidence="5">
    <location>
        <position position="27"/>
    </location>
    <ligand>
        <name>xanthine</name>
        <dbReference type="ChEBI" id="CHEBI:17712"/>
    </ligand>
</feature>
<dbReference type="PANTHER" id="PTHR43864:SF1">
    <property type="entry name" value="XANTHINE PHOSPHORIBOSYLTRANSFERASE"/>
    <property type="match status" value="1"/>
</dbReference>
<feature type="binding site" evidence="5">
    <location>
        <begin position="128"/>
        <end position="132"/>
    </location>
    <ligand>
        <name>5-phospho-alpha-D-ribose 1-diphosphate</name>
        <dbReference type="ChEBI" id="CHEBI:58017"/>
    </ligand>
</feature>
<dbReference type="Proteomes" id="UP000327194">
    <property type="component" value="Chromosome"/>
</dbReference>
<evidence type="ECO:0000256" key="2">
    <source>
        <dbReference type="ARBA" id="ARBA00022676"/>
    </source>
</evidence>
<dbReference type="GO" id="GO:0005737">
    <property type="term" value="C:cytoplasm"/>
    <property type="evidence" value="ECO:0007669"/>
    <property type="project" value="UniProtKB-SubCell"/>
</dbReference>
<comment type="subunit">
    <text evidence="5">Homodimer.</text>
</comment>
<comment type="pathway">
    <text evidence="5">Purine metabolism; XMP biosynthesis via salvage pathway; XMP from xanthine: step 1/1.</text>
</comment>
<organism evidence="7 8">
    <name type="scientific">Fructilactobacillus fructivorans</name>
    <dbReference type="NCBI Taxonomy" id="1614"/>
    <lineage>
        <taxon>Bacteria</taxon>
        <taxon>Bacillati</taxon>
        <taxon>Bacillota</taxon>
        <taxon>Bacilli</taxon>
        <taxon>Lactobacillales</taxon>
        <taxon>Lactobacillaceae</taxon>
        <taxon>Fructilactobacillus</taxon>
    </lineage>
</organism>
<dbReference type="GO" id="GO:0046110">
    <property type="term" value="P:xanthine metabolic process"/>
    <property type="evidence" value="ECO:0007669"/>
    <property type="project" value="UniProtKB-UniRule"/>
</dbReference>
<comment type="similarity">
    <text evidence="5">Belongs to the purine/pyrimidine phosphoribosyltransferase family. Xpt subfamily.</text>
</comment>
<dbReference type="Gene3D" id="3.40.50.2020">
    <property type="match status" value="1"/>
</dbReference>
<feature type="binding site" evidence="5">
    <location>
        <position position="156"/>
    </location>
    <ligand>
        <name>xanthine</name>
        <dbReference type="ChEBI" id="CHEBI:17712"/>
    </ligand>
</feature>
<dbReference type="InterPro" id="IPR050118">
    <property type="entry name" value="Pur/Pyrimidine_PRTase"/>
</dbReference>
<dbReference type="CDD" id="cd06223">
    <property type="entry name" value="PRTases_typeI"/>
    <property type="match status" value="1"/>
</dbReference>
<protein>
    <recommendedName>
        <fullName evidence="5 6">Xanthine phosphoribosyltransferase</fullName>
        <shortName evidence="5">XPRTase</shortName>
        <ecNumber evidence="5 6">2.4.2.22</ecNumber>
    </recommendedName>
</protein>